<dbReference type="SUPFAM" id="SSF89957">
    <property type="entry name" value="MTH1187/YkoF-like"/>
    <property type="match status" value="1"/>
</dbReference>
<feature type="domain" description="Thiamine-binding protein" evidence="2">
    <location>
        <begin position="5"/>
        <end position="95"/>
    </location>
</feature>
<evidence type="ECO:0000313" key="4">
    <source>
        <dbReference type="Proteomes" id="UP001321825"/>
    </source>
</evidence>
<proteinExistence type="inferred from homology"/>
<reference evidence="4" key="1">
    <citation type="journal article" date="2024" name="Int. J. Syst. Evol. Microbiol.">
        <title>Methylomarinovum tepidoasis sp. nov., a moderately thermophilic methanotroph of the family Methylothermaceae isolated from a deep-sea hydrothermal field.</title>
        <authorList>
            <person name="Hirayama H."/>
            <person name="Takaki Y."/>
            <person name="Abe M."/>
            <person name="Miyazaki M."/>
            <person name="Uematsu K."/>
            <person name="Matsui Y."/>
            <person name="Takai K."/>
        </authorList>
    </citation>
    <scope>NUCLEOTIDE SEQUENCE [LARGE SCALE GENOMIC DNA]</scope>
    <source>
        <strain evidence="4">IT-9</strain>
    </source>
</reference>
<dbReference type="Gene3D" id="3.30.70.930">
    <property type="match status" value="1"/>
</dbReference>
<name>A0AAU9BT25_9GAMM</name>
<protein>
    <recommendedName>
        <fullName evidence="2">Thiamine-binding protein domain-containing protein</fullName>
    </recommendedName>
</protein>
<dbReference type="Proteomes" id="UP001321825">
    <property type="component" value="Chromosome"/>
</dbReference>
<dbReference type="InterPro" id="IPR002767">
    <property type="entry name" value="Thiamine_BP"/>
</dbReference>
<dbReference type="AlphaFoldDB" id="A0AAU9BT25"/>
<dbReference type="NCBIfam" id="TIGR00106">
    <property type="entry name" value="MTH1187 family thiamine-binding protein"/>
    <property type="match status" value="1"/>
</dbReference>
<dbReference type="InterPro" id="IPR029756">
    <property type="entry name" value="MTH1187/YkoF-like"/>
</dbReference>
<dbReference type="PANTHER" id="PTHR33777">
    <property type="entry name" value="UPF0045 PROTEIN ECM15"/>
    <property type="match status" value="1"/>
</dbReference>
<evidence type="ECO:0000259" key="2">
    <source>
        <dbReference type="Pfam" id="PF01910"/>
    </source>
</evidence>
<dbReference type="RefSeq" id="WP_317704464.1">
    <property type="nucleotide sequence ID" value="NZ_AP024714.1"/>
</dbReference>
<gene>
    <name evidence="3" type="ORF">MIT9_P1635</name>
</gene>
<dbReference type="KEGG" id="mcau:MIT9_P1635"/>
<dbReference type="PANTHER" id="PTHR33777:SF1">
    <property type="entry name" value="UPF0045 PROTEIN ECM15"/>
    <property type="match status" value="1"/>
</dbReference>
<dbReference type="Pfam" id="PF01910">
    <property type="entry name" value="Thiamine_BP"/>
    <property type="match status" value="1"/>
</dbReference>
<evidence type="ECO:0000256" key="1">
    <source>
        <dbReference type="ARBA" id="ARBA00010272"/>
    </source>
</evidence>
<dbReference type="GO" id="GO:0005829">
    <property type="term" value="C:cytosol"/>
    <property type="evidence" value="ECO:0007669"/>
    <property type="project" value="TreeGrafter"/>
</dbReference>
<evidence type="ECO:0000313" key="3">
    <source>
        <dbReference type="EMBL" id="BCX82053.1"/>
    </source>
</evidence>
<organism evidence="3 4">
    <name type="scientific">Methylomarinovum caldicuralii</name>
    <dbReference type="NCBI Taxonomy" id="438856"/>
    <lineage>
        <taxon>Bacteria</taxon>
        <taxon>Pseudomonadati</taxon>
        <taxon>Pseudomonadota</taxon>
        <taxon>Gammaproteobacteria</taxon>
        <taxon>Methylococcales</taxon>
        <taxon>Methylothermaceae</taxon>
        <taxon>Methylomarinovum</taxon>
    </lineage>
</organism>
<keyword evidence="4" id="KW-1185">Reference proteome</keyword>
<dbReference type="EMBL" id="AP024714">
    <property type="protein sequence ID" value="BCX82053.1"/>
    <property type="molecule type" value="Genomic_DNA"/>
</dbReference>
<comment type="similarity">
    <text evidence="1">Belongs to the UPF0045 family.</text>
</comment>
<dbReference type="InterPro" id="IPR051614">
    <property type="entry name" value="UPF0045_domain"/>
</dbReference>
<sequence>MQIQVEFSIVPIGGDPHLARDIARCQQILLEHGLHVELHAMGTNIEGDWDTVMTAIRACHQALHQAGRPRLYGVLKIVSAGDGEKPFEDKVNRVQQFMVAGAD</sequence>
<accession>A0AAU9BT25</accession>